<gene>
    <name evidence="3" type="ORF">SAMN05444340_11089</name>
</gene>
<dbReference type="Proteomes" id="UP000199286">
    <property type="component" value="Unassembled WGS sequence"/>
</dbReference>
<keyword evidence="4" id="KW-1185">Reference proteome</keyword>
<proteinExistence type="predicted"/>
<name>A0A1H3KTC1_9RHOB</name>
<sequence length="102" mass="10994">MGLDLREDVSRRIDAALEGMAIERGMTLADLKAAARIVAMAPTELGQAQAQALAEIQAMFLAVLHEMGGTDPDGDRFATRDLALAATNMQQAVMWAVEHITR</sequence>
<evidence type="ECO:0000259" key="2">
    <source>
        <dbReference type="Pfam" id="PF24729"/>
    </source>
</evidence>
<protein>
    <recommendedName>
        <fullName evidence="2">Acb2/Tad1 hairpin domain-containing protein</fullName>
    </recommendedName>
</protein>
<reference evidence="3 4" key="1">
    <citation type="submission" date="2016-10" db="EMBL/GenBank/DDBJ databases">
        <authorList>
            <person name="de Groot N.N."/>
        </authorList>
    </citation>
    <scope>NUCLEOTIDE SEQUENCE [LARGE SCALE GENOMIC DNA]</scope>
    <source>
        <strain evidence="3 4">DSM 26880</strain>
    </source>
</reference>
<dbReference type="AlphaFoldDB" id="A0A1H3KTC1"/>
<dbReference type="STRING" id="321339.SAMN05444340_11089"/>
<dbReference type="GO" id="GO:0000166">
    <property type="term" value="F:nucleotide binding"/>
    <property type="evidence" value="ECO:0007669"/>
    <property type="project" value="UniProtKB-KW"/>
</dbReference>
<evidence type="ECO:0000313" key="4">
    <source>
        <dbReference type="Proteomes" id="UP000199286"/>
    </source>
</evidence>
<evidence type="ECO:0000256" key="1">
    <source>
        <dbReference type="ARBA" id="ARBA00022741"/>
    </source>
</evidence>
<organism evidence="3 4">
    <name type="scientific">Citreimonas salinaria</name>
    <dbReference type="NCBI Taxonomy" id="321339"/>
    <lineage>
        <taxon>Bacteria</taxon>
        <taxon>Pseudomonadati</taxon>
        <taxon>Pseudomonadota</taxon>
        <taxon>Alphaproteobacteria</taxon>
        <taxon>Rhodobacterales</taxon>
        <taxon>Roseobacteraceae</taxon>
        <taxon>Citreimonas</taxon>
    </lineage>
</organism>
<evidence type="ECO:0000313" key="3">
    <source>
        <dbReference type="EMBL" id="SDY55219.1"/>
    </source>
</evidence>
<feature type="domain" description="Acb2/Tad1 hairpin" evidence="2">
    <location>
        <begin position="41"/>
        <end position="101"/>
    </location>
</feature>
<accession>A0A1H3KTC1</accession>
<dbReference type="RefSeq" id="WP_143042266.1">
    <property type="nucleotide sequence ID" value="NZ_FNPF01000010.1"/>
</dbReference>
<dbReference type="EMBL" id="FNPF01000010">
    <property type="protein sequence ID" value="SDY55219.1"/>
    <property type="molecule type" value="Genomic_DNA"/>
</dbReference>
<dbReference type="InterPro" id="IPR056098">
    <property type="entry name" value="Acb2/Tad1_hairpin"/>
</dbReference>
<dbReference type="OrthoDB" id="7774727at2"/>
<dbReference type="Pfam" id="PF24729">
    <property type="entry name" value="Acb2_Tad1_hairpin"/>
    <property type="match status" value="1"/>
</dbReference>
<keyword evidence="1" id="KW-0547">Nucleotide-binding</keyword>